<protein>
    <recommendedName>
        <fullName evidence="2">Type IV secretion system protein virB8</fullName>
    </recommendedName>
</protein>
<organism evidence="9">
    <name type="scientific">Bartonella schoenbuchensis</name>
    <dbReference type="NCBI Taxonomy" id="165694"/>
    <lineage>
        <taxon>Bacteria</taxon>
        <taxon>Pseudomonadati</taxon>
        <taxon>Pseudomonadota</taxon>
        <taxon>Alphaproteobacteria</taxon>
        <taxon>Hyphomicrobiales</taxon>
        <taxon>Bartonellaceae</taxon>
        <taxon>Bartonella</taxon>
    </lineage>
</organism>
<dbReference type="GO" id="GO:0012505">
    <property type="term" value="C:endomembrane system"/>
    <property type="evidence" value="ECO:0007669"/>
    <property type="project" value="UniProtKB-SubCell"/>
</dbReference>
<name>A0A024LR83_9HYPH</name>
<feature type="domain" description="Bacterial virulence protein VirB8" evidence="8">
    <location>
        <begin position="13"/>
        <end position="220"/>
    </location>
</feature>
<dbReference type="CDD" id="cd16424">
    <property type="entry name" value="VirB8"/>
    <property type="match status" value="1"/>
</dbReference>
<reference evidence="9" key="1">
    <citation type="submission" date="2013-11" db="EMBL/GenBank/DDBJ databases">
        <authorList>
            <person name="GENOMES U."/>
        </authorList>
    </citation>
    <scope>NUCLEOTIDE SEQUENCE</scope>
    <source>
        <strain evidence="9">MVT06</strain>
    </source>
</reference>
<dbReference type="InterPro" id="IPR032710">
    <property type="entry name" value="NTF2-like_dom_sf"/>
</dbReference>
<evidence type="ECO:0000256" key="5">
    <source>
        <dbReference type="ARBA" id="ARBA00023136"/>
    </source>
</evidence>
<dbReference type="GO" id="GO:0016020">
    <property type="term" value="C:membrane"/>
    <property type="evidence" value="ECO:0007669"/>
    <property type="project" value="InterPro"/>
</dbReference>
<evidence type="ECO:0000256" key="6">
    <source>
        <dbReference type="ARBA" id="ARBA00037847"/>
    </source>
</evidence>
<evidence type="ECO:0000256" key="2">
    <source>
        <dbReference type="ARBA" id="ARBA00014420"/>
    </source>
</evidence>
<dbReference type="SUPFAM" id="SSF54427">
    <property type="entry name" value="NTF2-like"/>
    <property type="match status" value="1"/>
</dbReference>
<accession>A0A024LR83</accession>
<sequence>MKKKDVEQYIAEARSFDQDRIITSRRITRASLAIAGVAVIAAIVSSLAVIVLVPLKTVEPFVIRVDNSTGIVEVVEALKESPANFDEAITRYFAAKYVRAREGFNLSEMQNNFKTVSLLSSFEEQGRFAEWYGAKNPQSPQFLYKNAVATISVKSISFISKDVTQVRYYKTVRENDTNKESITHWVATLTFGYVNAPISTQNRLVNPLGFMVREYRTDPEVVN</sequence>
<feature type="transmembrane region" description="Helical" evidence="7">
    <location>
        <begin position="30"/>
        <end position="55"/>
    </location>
</feature>
<dbReference type="EMBL" id="HG977195">
    <property type="protein sequence ID" value="CDP79609.1"/>
    <property type="molecule type" value="Genomic_DNA"/>
</dbReference>
<evidence type="ECO:0000259" key="8">
    <source>
        <dbReference type="Pfam" id="PF04335"/>
    </source>
</evidence>
<keyword evidence="5 7" id="KW-0472">Membrane</keyword>
<evidence type="ECO:0000313" key="9">
    <source>
        <dbReference type="EMBL" id="CDP79609.1"/>
    </source>
</evidence>
<evidence type="ECO:0000256" key="1">
    <source>
        <dbReference type="ARBA" id="ARBA00011070"/>
    </source>
</evidence>
<evidence type="ECO:0000313" key="10">
    <source>
        <dbReference type="EMBL" id="CDP79628.1"/>
    </source>
</evidence>
<keyword evidence="4 7" id="KW-1133">Transmembrane helix</keyword>
<comment type="subcellular location">
    <subcellularLocation>
        <location evidence="6">Endomembrane system</location>
        <topology evidence="6">Single-pass membrane protein</topology>
    </subcellularLocation>
</comment>
<dbReference type="Pfam" id="PF04335">
    <property type="entry name" value="VirB8"/>
    <property type="match status" value="1"/>
</dbReference>
<proteinExistence type="inferred from homology"/>
<evidence type="ECO:0000256" key="3">
    <source>
        <dbReference type="ARBA" id="ARBA00022692"/>
    </source>
</evidence>
<dbReference type="EMBL" id="HG977195">
    <property type="protein sequence ID" value="CDP79628.1"/>
    <property type="molecule type" value="Genomic_DNA"/>
</dbReference>
<keyword evidence="3 7" id="KW-0812">Transmembrane</keyword>
<dbReference type="AlphaFoldDB" id="A0A024LR83"/>
<comment type="similarity">
    <text evidence="1">Belongs to the virB8 family.</text>
</comment>
<reference evidence="9" key="2">
    <citation type="submission" date="2014-05" db="EMBL/GenBank/DDBJ databases">
        <title>Genome sequencing of Bartonella spp. isolated from human blood.</title>
        <authorList>
            <person name="Raoult D."/>
        </authorList>
    </citation>
    <scope>NUCLEOTIDE SEQUENCE</scope>
    <source>
        <strain evidence="9">MVT06</strain>
    </source>
</reference>
<dbReference type="Gene3D" id="3.10.450.230">
    <property type="entry name" value="VirB8 protein"/>
    <property type="match status" value="1"/>
</dbReference>
<dbReference type="PIRSF" id="PIRSF003299">
    <property type="entry name" value="VirB8_PtlE"/>
    <property type="match status" value="1"/>
</dbReference>
<evidence type="ECO:0000256" key="7">
    <source>
        <dbReference type="SAM" id="Phobius"/>
    </source>
</evidence>
<evidence type="ECO:0000256" key="4">
    <source>
        <dbReference type="ARBA" id="ARBA00022989"/>
    </source>
</evidence>
<dbReference type="InterPro" id="IPR007430">
    <property type="entry name" value="VirB8"/>
</dbReference>
<dbReference type="GO" id="GO:0030255">
    <property type="term" value="P:protein secretion by the type IV secretion system"/>
    <property type="evidence" value="ECO:0007669"/>
    <property type="project" value="InterPro"/>
</dbReference>
<dbReference type="InterPro" id="IPR026264">
    <property type="entry name" value="VirB8/PtlE"/>
</dbReference>
<gene>
    <name evidence="9" type="primary">vblB8_1</name>
    <name evidence="10" type="synonym">vblB8_2</name>
    <name evidence="9" type="ORF">BN1046_00506</name>
    <name evidence="10" type="ORF">BN1046_00525</name>
</gene>